<protein>
    <submittedName>
        <fullName evidence="2">Uncharacterized protein</fullName>
    </submittedName>
</protein>
<name>A0A091AZZ1_9GAMM</name>
<sequence>MKNLALPALSVMFLCLGSCASTSGKSQQDHVAEQQRIAQFVGARKDESVLYFAKDVSTDGAQTIYYQISLVRQPARHEGTVCFFHSRTFMVDVFGKNGLRIVYEPLDREITFVSAPDRDECLPEDVSRDAAAISIESLMPVIPQAKAAARHWLESGPLLGDVCRRWVDPSVGTLPTSEFRISEIGEVGPGGVFVELFHPKVSGIVRMRFRRDGAGLDLVETICPR</sequence>
<reference evidence="2 3" key="1">
    <citation type="submission" date="2013-09" db="EMBL/GenBank/DDBJ databases">
        <title>Genome sequencing of Arenimonas oryziterrae.</title>
        <authorList>
            <person name="Chen F."/>
            <person name="Wang G."/>
        </authorList>
    </citation>
    <scope>NUCLEOTIDE SEQUENCE [LARGE SCALE GENOMIC DNA]</scope>
    <source>
        <strain evidence="2 3">YC6267</strain>
    </source>
</reference>
<feature type="signal peptide" evidence="1">
    <location>
        <begin position="1"/>
        <end position="20"/>
    </location>
</feature>
<feature type="chain" id="PRO_5001871096" evidence="1">
    <location>
        <begin position="21"/>
        <end position="225"/>
    </location>
</feature>
<evidence type="ECO:0000256" key="1">
    <source>
        <dbReference type="SAM" id="SignalP"/>
    </source>
</evidence>
<keyword evidence="3" id="KW-1185">Reference proteome</keyword>
<organism evidence="2 3">
    <name type="scientific">Arenimonas oryziterrae DSM 21050 = YC6267</name>
    <dbReference type="NCBI Taxonomy" id="1121015"/>
    <lineage>
        <taxon>Bacteria</taxon>
        <taxon>Pseudomonadati</taxon>
        <taxon>Pseudomonadota</taxon>
        <taxon>Gammaproteobacteria</taxon>
        <taxon>Lysobacterales</taxon>
        <taxon>Lysobacteraceae</taxon>
        <taxon>Arenimonas</taxon>
    </lineage>
</organism>
<dbReference type="AlphaFoldDB" id="A0A091AZZ1"/>
<proteinExistence type="predicted"/>
<dbReference type="RefSeq" id="WP_022969043.1">
    <property type="nucleotide sequence ID" value="NZ_ATVD01000002.1"/>
</dbReference>
<comment type="caution">
    <text evidence="2">The sequence shown here is derived from an EMBL/GenBank/DDBJ whole genome shotgun (WGS) entry which is preliminary data.</text>
</comment>
<accession>A0A091AZZ1</accession>
<keyword evidence="1" id="KW-0732">Signal</keyword>
<dbReference type="EMBL" id="AVCI01000001">
    <property type="protein sequence ID" value="KFN44872.1"/>
    <property type="molecule type" value="Genomic_DNA"/>
</dbReference>
<dbReference type="Proteomes" id="UP000029385">
    <property type="component" value="Unassembled WGS sequence"/>
</dbReference>
<dbReference type="STRING" id="1121015.GCA_000420545_01406"/>
<evidence type="ECO:0000313" key="3">
    <source>
        <dbReference type="Proteomes" id="UP000029385"/>
    </source>
</evidence>
<evidence type="ECO:0000313" key="2">
    <source>
        <dbReference type="EMBL" id="KFN44872.1"/>
    </source>
</evidence>
<gene>
    <name evidence="2" type="ORF">N789_02315</name>
</gene>